<dbReference type="CDD" id="cd08948">
    <property type="entry name" value="5beta-POR_like_SDR_a"/>
    <property type="match status" value="1"/>
</dbReference>
<dbReference type="AlphaFoldDB" id="A0AA42WF87"/>
<protein>
    <submittedName>
        <fullName evidence="2">SDR family oxidoreductase</fullName>
    </submittedName>
</protein>
<dbReference type="InterPro" id="IPR036291">
    <property type="entry name" value="NAD(P)-bd_dom_sf"/>
</dbReference>
<name>A0AA42WF87_9BURK</name>
<dbReference type="Pfam" id="PF01370">
    <property type="entry name" value="Epimerase"/>
    <property type="match status" value="1"/>
</dbReference>
<evidence type="ECO:0000313" key="3">
    <source>
        <dbReference type="Proteomes" id="UP001161276"/>
    </source>
</evidence>
<accession>A0AA42WF87</accession>
<dbReference type="EMBL" id="JAOCKG010000021">
    <property type="protein sequence ID" value="MDH2054344.1"/>
    <property type="molecule type" value="Genomic_DNA"/>
</dbReference>
<dbReference type="InterPro" id="IPR055222">
    <property type="entry name" value="PRISE-like_Rossmann-fold"/>
</dbReference>
<dbReference type="PANTHER" id="PTHR32487">
    <property type="entry name" value="3-OXO-DELTA(4,5)-STEROID 5-BETA-REDUCTASE"/>
    <property type="match status" value="1"/>
</dbReference>
<proteinExistence type="predicted"/>
<evidence type="ECO:0000259" key="1">
    <source>
        <dbReference type="Pfam" id="PF01370"/>
    </source>
</evidence>
<sequence>MSRTVIVTGASGLVGSAAIDSFLNAGWEVIAVSRRRPEIISQRPFTHLQIDLQDAEACRRAFESLPQVTHVFYAAVYEKPGLIAGWQDPEQMTTNLTMIRNVIEPLARSGGLRHVTVLQGTKAYGVHLHPIRIPARERQPRDDHPNSYWFQEDYIRETAARCGFGWTIFRPTIVVGPNVGVAMNTVPVIGVYAAVCRAEGKPFGYPGHISYPREAVDVRLIGDAGVWTAENPQSWNEHFNLTNGEVFSWRDLWPSLAEFLGVEPGPDHPVRLADYLPSRARLWDEIVKRHGLRPLTMAQILGESHYSADARFGYGLKTPPPPAFVSTVKIKQAGFPQVYDTEACVKHWLEVLMERKIIPPRPSHGACAQTNSATSRSTD</sequence>
<dbReference type="InterPro" id="IPR001509">
    <property type="entry name" value="Epimerase_deHydtase"/>
</dbReference>
<dbReference type="Proteomes" id="UP001161276">
    <property type="component" value="Unassembled WGS sequence"/>
</dbReference>
<evidence type="ECO:0000313" key="2">
    <source>
        <dbReference type="EMBL" id="MDH2054344.1"/>
    </source>
</evidence>
<gene>
    <name evidence="2" type="ORF">N5K24_28370</name>
</gene>
<reference evidence="2" key="1">
    <citation type="submission" date="2022-09" db="EMBL/GenBank/DDBJ databases">
        <title>Intensive care unit water sources are persistently colonized with multi-drug resistant bacteria and are the site of extensive horizontal gene transfer of antibiotic resistance genes.</title>
        <authorList>
            <person name="Diorio-Toth L."/>
        </authorList>
    </citation>
    <scope>NUCLEOTIDE SEQUENCE</scope>
    <source>
        <strain evidence="2">GD03676</strain>
    </source>
</reference>
<feature type="domain" description="NAD-dependent epimerase/dehydratase" evidence="1">
    <location>
        <begin position="5"/>
        <end position="241"/>
    </location>
</feature>
<dbReference type="PANTHER" id="PTHR32487:SF0">
    <property type="entry name" value="3-OXO-DELTA(4,5)-STEROID 5-BETA-REDUCTASE"/>
    <property type="match status" value="1"/>
</dbReference>
<organism evidence="2 3">
    <name type="scientific">Achromobacter marplatensis</name>
    <dbReference type="NCBI Taxonomy" id="470868"/>
    <lineage>
        <taxon>Bacteria</taxon>
        <taxon>Pseudomonadati</taxon>
        <taxon>Pseudomonadota</taxon>
        <taxon>Betaproteobacteria</taxon>
        <taxon>Burkholderiales</taxon>
        <taxon>Alcaligenaceae</taxon>
        <taxon>Achromobacter</taxon>
    </lineage>
</organism>
<dbReference type="RefSeq" id="WP_280029701.1">
    <property type="nucleotide sequence ID" value="NZ_JAOCKG010000021.1"/>
</dbReference>
<comment type="caution">
    <text evidence="2">The sequence shown here is derived from an EMBL/GenBank/DDBJ whole genome shotgun (WGS) entry which is preliminary data.</text>
</comment>
<dbReference type="SUPFAM" id="SSF51735">
    <property type="entry name" value="NAD(P)-binding Rossmann-fold domains"/>
    <property type="match status" value="1"/>
</dbReference>
<dbReference type="Gene3D" id="3.40.50.720">
    <property type="entry name" value="NAD(P)-binding Rossmann-like Domain"/>
    <property type="match status" value="1"/>
</dbReference>